<dbReference type="RefSeq" id="WP_318063968.1">
    <property type="nucleotide sequence ID" value="NZ_JAWONS010000133.1"/>
</dbReference>
<dbReference type="SUPFAM" id="SSF47413">
    <property type="entry name" value="lambda repressor-like DNA-binding domains"/>
    <property type="match status" value="1"/>
</dbReference>
<dbReference type="SMART" id="SM00530">
    <property type="entry name" value="HTH_XRE"/>
    <property type="match status" value="1"/>
</dbReference>
<proteinExistence type="predicted"/>
<dbReference type="Gene3D" id="1.10.260.40">
    <property type="entry name" value="lambda repressor-like DNA-binding domains"/>
    <property type="match status" value="1"/>
</dbReference>
<accession>A0ABU4GJC2</accession>
<evidence type="ECO:0000313" key="2">
    <source>
        <dbReference type="EMBL" id="MDW2797717.1"/>
    </source>
</evidence>
<dbReference type="Pfam" id="PF01381">
    <property type="entry name" value="HTH_3"/>
    <property type="match status" value="1"/>
</dbReference>
<dbReference type="EMBL" id="JAWONS010000133">
    <property type="protein sequence ID" value="MDW2797717.1"/>
    <property type="molecule type" value="Genomic_DNA"/>
</dbReference>
<reference evidence="2 3" key="1">
    <citation type="submission" date="2023-10" db="EMBL/GenBank/DDBJ databases">
        <title>A novel Glycoside Hydrolase 43-Like Enzyme from Clostrdium boliviensis is an Endo-xylanase, and a Candidate for Xylooligosaccharides Production from Different Xylan Substrates.</title>
        <authorList>
            <person name="Alvarez M.T."/>
            <person name="Rocabado-Villegas L.R."/>
            <person name="Salas-Veizaga D.M."/>
            <person name="Linares-Pasten J.A."/>
            <person name="Gudmundsdottir E.E."/>
            <person name="Hreggvidsson G.O."/>
            <person name="Adlercreutz P."/>
            <person name="Nordberg Karlsson E."/>
        </authorList>
    </citation>
    <scope>NUCLEOTIDE SEQUENCE [LARGE SCALE GENOMIC DNA]</scope>
    <source>
        <strain evidence="2 3">E-1</strain>
    </source>
</reference>
<sequence length="136" mass="15568">MSITGQRIKKRRKQLGMRADDVASLLGVSRSTVFRYENGNIEKVPANVLEKLAVILKTTPDYLIGCQNYFTENSHWQSGTFKPEDGILLKETYDDIYRTGDMDEMAAIAEIYLTLPETEKKKAYDFLVNLSRQPIK</sequence>
<feature type="domain" description="HTH cro/C1-type" evidence="1">
    <location>
        <begin position="8"/>
        <end position="63"/>
    </location>
</feature>
<keyword evidence="3" id="KW-1185">Reference proteome</keyword>
<evidence type="ECO:0000313" key="3">
    <source>
        <dbReference type="Proteomes" id="UP001276854"/>
    </source>
</evidence>
<dbReference type="Proteomes" id="UP001276854">
    <property type="component" value="Unassembled WGS sequence"/>
</dbReference>
<dbReference type="CDD" id="cd00093">
    <property type="entry name" value="HTH_XRE"/>
    <property type="match status" value="1"/>
</dbReference>
<name>A0ABU4GJC2_9CLOT</name>
<evidence type="ECO:0000259" key="1">
    <source>
        <dbReference type="PROSITE" id="PS50943"/>
    </source>
</evidence>
<dbReference type="PROSITE" id="PS50943">
    <property type="entry name" value="HTH_CROC1"/>
    <property type="match status" value="1"/>
</dbReference>
<dbReference type="InterPro" id="IPR010982">
    <property type="entry name" value="Lambda_DNA-bd_dom_sf"/>
</dbReference>
<comment type="caution">
    <text evidence="2">The sequence shown here is derived from an EMBL/GenBank/DDBJ whole genome shotgun (WGS) entry which is preliminary data.</text>
</comment>
<organism evidence="2 3">
    <name type="scientific">Clostridium boliviensis</name>
    <dbReference type="NCBI Taxonomy" id="318465"/>
    <lineage>
        <taxon>Bacteria</taxon>
        <taxon>Bacillati</taxon>
        <taxon>Bacillota</taxon>
        <taxon>Clostridia</taxon>
        <taxon>Eubacteriales</taxon>
        <taxon>Clostridiaceae</taxon>
        <taxon>Clostridium</taxon>
    </lineage>
</organism>
<dbReference type="InterPro" id="IPR001387">
    <property type="entry name" value="Cro/C1-type_HTH"/>
</dbReference>
<gene>
    <name evidence="2" type="ORF">RZO55_09055</name>
</gene>
<protein>
    <submittedName>
        <fullName evidence="2">Helix-turn-helix transcriptional regulator</fullName>
    </submittedName>
</protein>